<dbReference type="AlphaFoldDB" id="A0A3N4RSC9"/>
<protein>
    <submittedName>
        <fullName evidence="3">Uncharacterized protein</fullName>
    </submittedName>
</protein>
<sequence length="644" mass="69638">MTESAPRDLSRRSANARKRLSRRPSRLGTVAGAAVKPDRVREEDAGFPGLLAEVWRKAGLAADTRAALDVLLTLDGRVPAEVQLGGLRSADAAALRIVAGLGRAEQHTGADEDADAAADGRGAFLGELGLTTSGRVVVRVPSRPPLAKQHKLVSGVLRLSWTEQHLADFQRELAAAEQRFADAAADSRRWLERQGPEGRDALLAQLTEAAQRTAPFMLYIEDNQYTNFRDTNNVTGKTLWPGHPDCALSSLVGMPLQLWSDHDAIMIVGIALLIRSAGYGRIEEANGSQLTLDNVGQLLERTRRTYNGALGAERIPAAPSEGVEDLMALAEALGAHRPEVAGSVQLYREIHGALIHKVEKAAAPYGERATALDRQVTERLLGALPLTGGSLDELRPAPGTDPLWLARPHGAFDTGLEAVVHEAVAATTDALDADFTMSRGLRSLPALVRALRAEDWDGITKWGITDFFCCVVPSADAARHFGGSISSVADTAWAMSSRMQYNSWHFIAGNLPRTDAVLGRDHFVPPVIPDIAHFSDQHHHGHVNNMVRFTIRSPHAVEVLGRRFNGFMDMRVLRCAGTPFTEQEMLAVHKVSGFIARSTSQAAALAEQGEQAEVTSFDSEWHWRSVTGTPVEAAGAGRPRLRVA</sequence>
<organism evidence="3 4">
    <name type="scientific">Kitasatospora cineracea</name>
    <dbReference type="NCBI Taxonomy" id="88074"/>
    <lineage>
        <taxon>Bacteria</taxon>
        <taxon>Bacillati</taxon>
        <taxon>Actinomycetota</taxon>
        <taxon>Actinomycetes</taxon>
        <taxon>Kitasatosporales</taxon>
        <taxon>Streptomycetaceae</taxon>
        <taxon>Kitasatospora</taxon>
    </lineage>
</organism>
<dbReference type="Proteomes" id="UP000266906">
    <property type="component" value="Unassembled WGS sequence"/>
</dbReference>
<keyword evidence="4" id="KW-1185">Reference proteome</keyword>
<accession>A0A3N4RSC9</accession>
<dbReference type="RefSeq" id="WP_123821717.1">
    <property type="nucleotide sequence ID" value="NZ_RKQG01000005.1"/>
</dbReference>
<dbReference type="EMBL" id="RKQG01000005">
    <property type="protein sequence ID" value="RPE26924.1"/>
    <property type="molecule type" value="Genomic_DNA"/>
</dbReference>
<feature type="compositionally biased region" description="Basic and acidic residues" evidence="2">
    <location>
        <begin position="1"/>
        <end position="11"/>
    </location>
</feature>
<evidence type="ECO:0000256" key="1">
    <source>
        <dbReference type="SAM" id="Coils"/>
    </source>
</evidence>
<feature type="region of interest" description="Disordered" evidence="2">
    <location>
        <begin position="1"/>
        <end position="30"/>
    </location>
</feature>
<reference evidence="3 4" key="1">
    <citation type="submission" date="2018-11" db="EMBL/GenBank/DDBJ databases">
        <title>Sequencing the genomes of 1000 actinobacteria strains.</title>
        <authorList>
            <person name="Klenk H.-P."/>
        </authorList>
    </citation>
    <scope>NUCLEOTIDE SEQUENCE [LARGE SCALE GENOMIC DNA]</scope>
    <source>
        <strain evidence="3 4">DSM 44781</strain>
    </source>
</reference>
<keyword evidence="1" id="KW-0175">Coiled coil</keyword>
<evidence type="ECO:0000256" key="2">
    <source>
        <dbReference type="SAM" id="MobiDB-lite"/>
    </source>
</evidence>
<proteinExistence type="predicted"/>
<evidence type="ECO:0000313" key="4">
    <source>
        <dbReference type="Proteomes" id="UP000266906"/>
    </source>
</evidence>
<evidence type="ECO:0000313" key="3">
    <source>
        <dbReference type="EMBL" id="RPE26924.1"/>
    </source>
</evidence>
<comment type="caution">
    <text evidence="3">The sequence shown here is derived from an EMBL/GenBank/DDBJ whole genome shotgun (WGS) entry which is preliminary data.</text>
</comment>
<name>A0A3N4RSC9_9ACTN</name>
<gene>
    <name evidence="3" type="ORF">EDD38_7561</name>
</gene>
<feature type="compositionally biased region" description="Basic residues" evidence="2">
    <location>
        <begin position="14"/>
        <end position="25"/>
    </location>
</feature>
<feature type="coiled-coil region" evidence="1">
    <location>
        <begin position="159"/>
        <end position="186"/>
    </location>
</feature>